<feature type="region of interest" description="Disordered" evidence="1">
    <location>
        <begin position="83"/>
        <end position="113"/>
    </location>
</feature>
<protein>
    <submittedName>
        <fullName evidence="2">Uncharacterized protein</fullName>
    </submittedName>
</protein>
<feature type="compositionally biased region" description="Basic residues" evidence="1">
    <location>
        <begin position="102"/>
        <end position="113"/>
    </location>
</feature>
<reference evidence="2" key="1">
    <citation type="submission" date="2020-09" db="EMBL/GenBank/DDBJ databases">
        <title>Brevundimonas sp. LVF2 isolated from a puddle in Goettingen, Germany.</title>
        <authorList>
            <person name="Friedrich I."/>
            <person name="Klassen A."/>
            <person name="Hannes N."/>
            <person name="Schneider D."/>
            <person name="Hertel R."/>
            <person name="Daniel R."/>
        </authorList>
    </citation>
    <scope>NUCLEOTIDE SEQUENCE</scope>
    <source>
        <strain evidence="2">LVF2</strain>
    </source>
</reference>
<evidence type="ECO:0000313" key="3">
    <source>
        <dbReference type="Proteomes" id="UP000663918"/>
    </source>
</evidence>
<sequence length="113" mass="11444">MVSKAFGRDAAARISAGLKVTGSLHAAEAAVEVALVEAQALTALAPAGGGQAAPAKAVNRARLHLARAHQTLADVARRIGLDETAVGPLDKPEDTPLIGGGPRRRKPASRSLA</sequence>
<gene>
    <name evidence="2" type="ORF">IFJ75_01640</name>
</gene>
<dbReference type="AlphaFoldDB" id="A0A975C2J0"/>
<dbReference type="RefSeq" id="WP_207870845.1">
    <property type="nucleotide sequence ID" value="NZ_CP062222.1"/>
</dbReference>
<dbReference type="KEGG" id="bgoe:IFJ75_01640"/>
<evidence type="ECO:0000256" key="1">
    <source>
        <dbReference type="SAM" id="MobiDB-lite"/>
    </source>
</evidence>
<keyword evidence="3" id="KW-1185">Reference proteome</keyword>
<accession>A0A975C2J0</accession>
<evidence type="ECO:0000313" key="2">
    <source>
        <dbReference type="EMBL" id="QTC91667.1"/>
    </source>
</evidence>
<name>A0A975C2J0_9CAUL</name>
<dbReference type="EMBL" id="CP062222">
    <property type="protein sequence ID" value="QTC91667.1"/>
    <property type="molecule type" value="Genomic_DNA"/>
</dbReference>
<dbReference type="Proteomes" id="UP000663918">
    <property type="component" value="Chromosome"/>
</dbReference>
<organism evidence="2 3">
    <name type="scientific">Brevundimonas goettingensis</name>
    <dbReference type="NCBI Taxonomy" id="2774190"/>
    <lineage>
        <taxon>Bacteria</taxon>
        <taxon>Pseudomonadati</taxon>
        <taxon>Pseudomonadota</taxon>
        <taxon>Alphaproteobacteria</taxon>
        <taxon>Caulobacterales</taxon>
        <taxon>Caulobacteraceae</taxon>
        <taxon>Brevundimonas</taxon>
    </lineage>
</organism>
<proteinExistence type="predicted"/>